<protein>
    <submittedName>
        <fullName evidence="2">IS3 family transposase</fullName>
    </submittedName>
</protein>
<dbReference type="Pfam" id="PF13333">
    <property type="entry name" value="rve_2"/>
    <property type="match status" value="1"/>
</dbReference>
<dbReference type="Proteomes" id="UP000477386">
    <property type="component" value="Unassembled WGS sequence"/>
</dbReference>
<dbReference type="AlphaFoldDB" id="A0A6M0IGM2"/>
<dbReference type="InterPro" id="IPR001584">
    <property type="entry name" value="Integrase_cat-core"/>
</dbReference>
<gene>
    <name evidence="2" type="ORF">GK091_11075</name>
</gene>
<accession>A0A6M0IGM2</accession>
<dbReference type="GO" id="GO:0015074">
    <property type="term" value="P:DNA integration"/>
    <property type="evidence" value="ECO:0007669"/>
    <property type="project" value="InterPro"/>
</dbReference>
<organism evidence="2 3">
    <name type="scientific">Spirosoma agri</name>
    <dbReference type="NCBI Taxonomy" id="1987381"/>
    <lineage>
        <taxon>Bacteria</taxon>
        <taxon>Pseudomonadati</taxon>
        <taxon>Bacteroidota</taxon>
        <taxon>Cytophagia</taxon>
        <taxon>Cytophagales</taxon>
        <taxon>Cytophagaceae</taxon>
        <taxon>Spirosoma</taxon>
    </lineage>
</organism>
<name>A0A6M0IGM2_9BACT</name>
<feature type="domain" description="Integrase catalytic" evidence="1">
    <location>
        <begin position="11"/>
        <end position="66"/>
    </location>
</feature>
<proteinExistence type="predicted"/>
<evidence type="ECO:0000259" key="1">
    <source>
        <dbReference type="Pfam" id="PF13333"/>
    </source>
</evidence>
<sequence length="73" mass="8476">MAEIFASAVRFKTLKSALDYLQTFQSRVVAKQAFYEYVEICGAARRYNRQRRHSALGHLSPFEYYSGQLHQVA</sequence>
<keyword evidence="3" id="KW-1185">Reference proteome</keyword>
<reference evidence="2 3" key="1">
    <citation type="submission" date="2020-02" db="EMBL/GenBank/DDBJ databases">
        <title>Draft genome sequence of two Spirosoma agri KCTC 52727 and Spirosoma terrae KCTC 52035.</title>
        <authorList>
            <person name="Rojas J."/>
            <person name="Ambika Manirajan B."/>
            <person name="Ratering S."/>
            <person name="Suarez C."/>
            <person name="Schnell S."/>
        </authorList>
    </citation>
    <scope>NUCLEOTIDE SEQUENCE [LARGE SCALE GENOMIC DNA]</scope>
    <source>
        <strain evidence="2 3">KCTC 52727</strain>
    </source>
</reference>
<evidence type="ECO:0000313" key="2">
    <source>
        <dbReference type="EMBL" id="NEU67426.1"/>
    </source>
</evidence>
<evidence type="ECO:0000313" key="3">
    <source>
        <dbReference type="Proteomes" id="UP000477386"/>
    </source>
</evidence>
<dbReference type="RefSeq" id="WP_164037390.1">
    <property type="nucleotide sequence ID" value="NZ_JAAGNZ010000001.1"/>
</dbReference>
<dbReference type="EMBL" id="JAAGNZ010000001">
    <property type="protein sequence ID" value="NEU67426.1"/>
    <property type="molecule type" value="Genomic_DNA"/>
</dbReference>
<comment type="caution">
    <text evidence="2">The sequence shown here is derived from an EMBL/GenBank/DDBJ whole genome shotgun (WGS) entry which is preliminary data.</text>
</comment>